<name>A0ABX3KML8_SALCS</name>
<dbReference type="PANTHER" id="PTHR12526:SF630">
    <property type="entry name" value="GLYCOSYLTRANSFERASE"/>
    <property type="match status" value="1"/>
</dbReference>
<dbReference type="EMBL" id="MUFR01000058">
    <property type="protein sequence ID" value="OOF32785.1"/>
    <property type="molecule type" value="Genomic_DNA"/>
</dbReference>
<dbReference type="SUPFAM" id="SSF53756">
    <property type="entry name" value="UDP-Glycosyltransferase/glycogen phosphorylase"/>
    <property type="match status" value="1"/>
</dbReference>
<dbReference type="InterPro" id="IPR001296">
    <property type="entry name" value="Glyco_trans_1"/>
</dbReference>
<evidence type="ECO:0000259" key="1">
    <source>
        <dbReference type="Pfam" id="PF00534"/>
    </source>
</evidence>
<feature type="domain" description="Glycosyl transferase family 1" evidence="1">
    <location>
        <begin position="192"/>
        <end position="358"/>
    </location>
</feature>
<dbReference type="RefSeq" id="WP_077670141.1">
    <property type="nucleotide sequence ID" value="NZ_MUFR01000058.1"/>
</dbReference>
<organism evidence="2 3">
    <name type="scientific">Salinivibrio costicola subsp. alcaliphilus</name>
    <dbReference type="NCBI Taxonomy" id="272773"/>
    <lineage>
        <taxon>Bacteria</taxon>
        <taxon>Pseudomonadati</taxon>
        <taxon>Pseudomonadota</taxon>
        <taxon>Gammaproteobacteria</taxon>
        <taxon>Vibrionales</taxon>
        <taxon>Vibrionaceae</taxon>
        <taxon>Salinivibrio</taxon>
    </lineage>
</organism>
<dbReference type="CDD" id="cd03801">
    <property type="entry name" value="GT4_PimA-like"/>
    <property type="match status" value="1"/>
</dbReference>
<evidence type="ECO:0000313" key="3">
    <source>
        <dbReference type="Proteomes" id="UP000189431"/>
    </source>
</evidence>
<dbReference type="Pfam" id="PF00534">
    <property type="entry name" value="Glycos_transf_1"/>
    <property type="match status" value="1"/>
</dbReference>
<dbReference type="Gene3D" id="3.40.50.2000">
    <property type="entry name" value="Glycogen Phosphorylase B"/>
    <property type="match status" value="2"/>
</dbReference>
<reference evidence="3" key="1">
    <citation type="submission" date="2017-01" db="EMBL/GenBank/DDBJ databases">
        <title>Draft genome of the species Salinivibrio costicola subsp. alcaliphilus.</title>
        <authorList>
            <person name="Lopez-Hermoso C."/>
            <person name="De La Haba R."/>
            <person name="Sanchez-Porro C."/>
            <person name="Ventosa A."/>
        </authorList>
    </citation>
    <scope>NUCLEOTIDE SEQUENCE [LARGE SCALE GENOMIC DNA]</scope>
    <source>
        <strain evidence="3">CBH448</strain>
    </source>
</reference>
<dbReference type="Proteomes" id="UP000189431">
    <property type="component" value="Unassembled WGS sequence"/>
</dbReference>
<gene>
    <name evidence="2" type="ORF">BZJ21_14310</name>
</gene>
<proteinExistence type="predicted"/>
<sequence length="383" mass="43171">MNYHFVSVESYPNGGAAANRHLALLKGLNLLEKSVILYSCMHHTKFESSYFTLKSVNGSRRNKLARNIKALSFLIGLCVGGFRIQKGDVIVYLGTSSLFLLPLLFYAKLKRVRVYHERTELPSLMVGDNFFSKLDYFIYKKFLFRYFDGVFLINRNLRDAVAKFPKVKRDKLHLLNMVVDTSRFDLFLDAPSENSKTIVFCGDLSSPKDNVDILIRAFRMSLDKHPDLLLKLIGSNQNPYFCKYIFPLIDQLNLNENVSFTGFLTRNEVPSELVSASLLVLSRDNSTQAQFGFPTKLGEYLASSTPVVTTKTSDISFFLKDGESAFLAEPGSVESFAEKISLVFNDYGKAREVGRKGKIIAERTFSSLVVAQQMVAVIEGDSL</sequence>
<evidence type="ECO:0000313" key="2">
    <source>
        <dbReference type="EMBL" id="OOF32785.1"/>
    </source>
</evidence>
<protein>
    <recommendedName>
        <fullName evidence="1">Glycosyl transferase family 1 domain-containing protein</fullName>
    </recommendedName>
</protein>
<accession>A0ABX3KML8</accession>
<dbReference type="PANTHER" id="PTHR12526">
    <property type="entry name" value="GLYCOSYLTRANSFERASE"/>
    <property type="match status" value="1"/>
</dbReference>
<comment type="caution">
    <text evidence="2">The sequence shown here is derived from an EMBL/GenBank/DDBJ whole genome shotgun (WGS) entry which is preliminary data.</text>
</comment>
<keyword evidence="3" id="KW-1185">Reference proteome</keyword>